<dbReference type="InterPro" id="IPR036291">
    <property type="entry name" value="NAD(P)-bd_dom_sf"/>
</dbReference>
<organism evidence="1 2">
    <name type="scientific">Rheinheimera aquimaris</name>
    <dbReference type="NCBI Taxonomy" id="412437"/>
    <lineage>
        <taxon>Bacteria</taxon>
        <taxon>Pseudomonadati</taxon>
        <taxon>Pseudomonadota</taxon>
        <taxon>Gammaproteobacteria</taxon>
        <taxon>Chromatiales</taxon>
        <taxon>Chromatiaceae</taxon>
        <taxon>Rheinheimera</taxon>
    </lineage>
</organism>
<dbReference type="EMBL" id="BAAAEO010000003">
    <property type="protein sequence ID" value="GAA0551555.1"/>
    <property type="molecule type" value="Genomic_DNA"/>
</dbReference>
<reference evidence="2" key="1">
    <citation type="journal article" date="2019" name="Int. J. Syst. Evol. Microbiol.">
        <title>The Global Catalogue of Microorganisms (GCM) 10K type strain sequencing project: providing services to taxonomists for standard genome sequencing and annotation.</title>
        <authorList>
            <consortium name="The Broad Institute Genomics Platform"/>
            <consortium name="The Broad Institute Genome Sequencing Center for Infectious Disease"/>
            <person name="Wu L."/>
            <person name="Ma J."/>
        </authorList>
    </citation>
    <scope>NUCLEOTIDE SEQUENCE [LARGE SCALE GENOMIC DNA]</scope>
    <source>
        <strain evidence="2">JCM 14331</strain>
    </source>
</reference>
<evidence type="ECO:0000313" key="2">
    <source>
        <dbReference type="Proteomes" id="UP001501169"/>
    </source>
</evidence>
<gene>
    <name evidence="1" type="ORF">GCM10009098_18990</name>
</gene>
<keyword evidence="2" id="KW-1185">Reference proteome</keyword>
<dbReference type="Gene3D" id="3.40.50.720">
    <property type="entry name" value="NAD(P)-binding Rossmann-like Domain"/>
    <property type="match status" value="1"/>
</dbReference>
<evidence type="ECO:0000313" key="1">
    <source>
        <dbReference type="EMBL" id="GAA0551555.1"/>
    </source>
</evidence>
<proteinExistence type="predicted"/>
<sequence length="264" mass="29112">MGCGWLGQQLALPLQQDGHQLYVTRRSADVLTNLPTAMSGFVLDLRQPDLTQNQQALALFHDALVLCAIPPGRGETGNNYQTSLQNLYQLMVQAKSTAVIHFSSTGIYQGCTGKVDESSELCSQHPRVQLLYAGEQALQQFPHCITLRLAGLMGPGRHPGHSVAGKTLSNPDGAVNMVHALDILEAVRTLIADNTWLSGLYNLSCPAPITREEFYLRAAELAQTEMTFICDATQSRRVLAEKFSLRFDFKYRFSSAIDALTYCF</sequence>
<comment type="caution">
    <text evidence="1">The sequence shown here is derived from an EMBL/GenBank/DDBJ whole genome shotgun (WGS) entry which is preliminary data.</text>
</comment>
<accession>A0ABP3NUF8</accession>
<name>A0ABP3NUF8_9GAMM</name>
<dbReference type="Proteomes" id="UP001501169">
    <property type="component" value="Unassembled WGS sequence"/>
</dbReference>
<protein>
    <submittedName>
        <fullName evidence="1">SDR family oxidoreductase</fullName>
    </submittedName>
</protein>
<dbReference type="SUPFAM" id="SSF51735">
    <property type="entry name" value="NAD(P)-binding Rossmann-fold domains"/>
    <property type="match status" value="1"/>
</dbReference>